<dbReference type="STRING" id="179408.Osc7112_1437"/>
<dbReference type="PIRSF" id="PIRSF000216">
    <property type="entry name" value="NADH_DH_24kDa"/>
    <property type="match status" value="1"/>
</dbReference>
<feature type="region of interest" description="Disordered" evidence="8">
    <location>
        <begin position="1"/>
        <end position="32"/>
    </location>
</feature>
<proteinExistence type="inferred from homology"/>
<evidence type="ECO:0000256" key="3">
    <source>
        <dbReference type="ARBA" id="ARBA00022723"/>
    </source>
</evidence>
<evidence type="ECO:0000256" key="2">
    <source>
        <dbReference type="ARBA" id="ARBA00022714"/>
    </source>
</evidence>
<evidence type="ECO:0000256" key="1">
    <source>
        <dbReference type="ARBA" id="ARBA00010643"/>
    </source>
</evidence>
<keyword evidence="3 7" id="KW-0479">Metal-binding</keyword>
<protein>
    <submittedName>
        <fullName evidence="9">NAD(P)-dependent nickel-iron dehydrogenase diaphorase component subunit HoxE</fullName>
    </submittedName>
</protein>
<keyword evidence="4 7" id="KW-0408">Iron</keyword>
<dbReference type="EMBL" id="CP003614">
    <property type="protein sequence ID" value="AFZ05961.1"/>
    <property type="molecule type" value="Genomic_DNA"/>
</dbReference>
<dbReference type="InterPro" id="IPR042128">
    <property type="entry name" value="NuoE_dom"/>
</dbReference>
<evidence type="ECO:0000256" key="8">
    <source>
        <dbReference type="SAM" id="MobiDB-lite"/>
    </source>
</evidence>
<dbReference type="PANTHER" id="PTHR43342">
    <property type="entry name" value="NADH-QUINONE OXIDOREDUCTASE, E SUBUNIT"/>
    <property type="match status" value="1"/>
</dbReference>
<dbReference type="eggNOG" id="COG1905">
    <property type="taxonomic scope" value="Bacteria"/>
</dbReference>
<dbReference type="KEGG" id="oni:Osc7112_1437"/>
<dbReference type="RefSeq" id="WP_015175282.1">
    <property type="nucleotide sequence ID" value="NC_019729.1"/>
</dbReference>
<comment type="cofactor">
    <cofactor evidence="6">
        <name>[2Fe-2S] cluster</name>
        <dbReference type="ChEBI" id="CHEBI:190135"/>
    </cofactor>
</comment>
<dbReference type="GO" id="GO:0051537">
    <property type="term" value="F:2 iron, 2 sulfur cluster binding"/>
    <property type="evidence" value="ECO:0007669"/>
    <property type="project" value="UniProtKB-KW"/>
</dbReference>
<dbReference type="InterPro" id="IPR036249">
    <property type="entry name" value="Thioredoxin-like_sf"/>
</dbReference>
<dbReference type="Proteomes" id="UP000010478">
    <property type="component" value="Chromosome"/>
</dbReference>
<evidence type="ECO:0000256" key="6">
    <source>
        <dbReference type="ARBA" id="ARBA00034078"/>
    </source>
</evidence>
<organism evidence="9 10">
    <name type="scientific">Phormidium nigroviride PCC 7112</name>
    <dbReference type="NCBI Taxonomy" id="179408"/>
    <lineage>
        <taxon>Bacteria</taxon>
        <taxon>Bacillati</taxon>
        <taxon>Cyanobacteriota</taxon>
        <taxon>Cyanophyceae</taxon>
        <taxon>Oscillatoriophycideae</taxon>
        <taxon>Oscillatoriales</taxon>
        <taxon>Oscillatoriaceae</taxon>
        <taxon>Phormidium</taxon>
    </lineage>
</organism>
<dbReference type="CDD" id="cd03064">
    <property type="entry name" value="TRX_Fd_NuoE"/>
    <property type="match status" value="1"/>
</dbReference>
<dbReference type="InterPro" id="IPR028431">
    <property type="entry name" value="NADP_DH_HndA-like"/>
</dbReference>
<dbReference type="PROSITE" id="PS01099">
    <property type="entry name" value="COMPLEX1_24K"/>
    <property type="match status" value="1"/>
</dbReference>
<evidence type="ECO:0000256" key="7">
    <source>
        <dbReference type="PIRSR" id="PIRSR000216-1"/>
    </source>
</evidence>
<dbReference type="Pfam" id="PF01257">
    <property type="entry name" value="2Fe-2S_thioredx"/>
    <property type="match status" value="1"/>
</dbReference>
<dbReference type="PATRIC" id="fig|179408.3.peg.1740"/>
<dbReference type="InterPro" id="IPR002023">
    <property type="entry name" value="NuoE-like"/>
</dbReference>
<dbReference type="Gene3D" id="3.40.30.10">
    <property type="entry name" value="Glutaredoxin"/>
    <property type="match status" value="1"/>
</dbReference>
<keyword evidence="5 7" id="KW-0411">Iron-sulfur</keyword>
<evidence type="ECO:0000313" key="9">
    <source>
        <dbReference type="EMBL" id="AFZ05961.1"/>
    </source>
</evidence>
<comment type="similarity">
    <text evidence="1">Belongs to the complex I 24 kDa subunit family.</text>
</comment>
<dbReference type="GO" id="GO:0046872">
    <property type="term" value="F:metal ion binding"/>
    <property type="evidence" value="ECO:0007669"/>
    <property type="project" value="UniProtKB-KW"/>
</dbReference>
<dbReference type="InterPro" id="IPR041921">
    <property type="entry name" value="NuoE_N"/>
</dbReference>
<feature type="binding site" evidence="7">
    <location>
        <position position="109"/>
    </location>
    <ligand>
        <name>[2Fe-2S] cluster</name>
        <dbReference type="ChEBI" id="CHEBI:190135"/>
    </ligand>
</feature>
<keyword evidence="9" id="KW-0371">Homeobox</keyword>
<comment type="cofactor">
    <cofactor evidence="7">
        <name>[2Fe-2S] cluster</name>
        <dbReference type="ChEBI" id="CHEBI:190135"/>
    </cofactor>
    <text evidence="7">Binds 1 [2Fe-2S] cluster.</text>
</comment>
<feature type="binding site" evidence="7">
    <location>
        <position position="150"/>
    </location>
    <ligand>
        <name>[2Fe-2S] cluster</name>
        <dbReference type="ChEBI" id="CHEBI:190135"/>
    </ligand>
</feature>
<dbReference type="PANTHER" id="PTHR43342:SF2">
    <property type="entry name" value="POTENTIAL NAD-REDUCING HYDROGENASE SUBUNIT"/>
    <property type="match status" value="1"/>
</dbReference>
<dbReference type="AlphaFoldDB" id="K9VDF8"/>
<feature type="binding site" evidence="7">
    <location>
        <position position="114"/>
    </location>
    <ligand>
        <name>[2Fe-2S] cluster</name>
        <dbReference type="ChEBI" id="CHEBI:190135"/>
    </ligand>
</feature>
<dbReference type="SUPFAM" id="SSF52833">
    <property type="entry name" value="Thioredoxin-like"/>
    <property type="match status" value="1"/>
</dbReference>
<name>K9VDF8_9CYAN</name>
<dbReference type="GO" id="GO:0003677">
    <property type="term" value="F:DNA binding"/>
    <property type="evidence" value="ECO:0007669"/>
    <property type="project" value="UniProtKB-KW"/>
</dbReference>
<keyword evidence="2 7" id="KW-0001">2Fe-2S</keyword>
<evidence type="ECO:0000256" key="4">
    <source>
        <dbReference type="ARBA" id="ARBA00023004"/>
    </source>
</evidence>
<keyword evidence="10" id="KW-1185">Reference proteome</keyword>
<feature type="binding site" evidence="7">
    <location>
        <position position="154"/>
    </location>
    <ligand>
        <name>[2Fe-2S] cluster</name>
        <dbReference type="ChEBI" id="CHEBI:190135"/>
    </ligand>
</feature>
<evidence type="ECO:0000313" key="10">
    <source>
        <dbReference type="Proteomes" id="UP000010478"/>
    </source>
</evidence>
<sequence>MPYPPLQDQQGSTGAGVASPAKSPSAKGHASGDRRFKALDMTMKRHQYQPDALIEILHKAQESFGFLEEDVLIYIARGLKLPLSRVYGVATFYHLFSLKPSGAHTCVVCLGTACHVKGASKLMIALEKELGIDVGETTADGQVSLMAARCLGACGIAPAIVIDGRVSGKETLETALDKVKALQRLNV</sequence>
<dbReference type="NCBIfam" id="NF005747">
    <property type="entry name" value="PRK07571.1"/>
    <property type="match status" value="1"/>
</dbReference>
<accession>K9VDF8</accession>
<gene>
    <name evidence="9" type="ORF">Osc7112_1437</name>
</gene>
<evidence type="ECO:0000256" key="5">
    <source>
        <dbReference type="ARBA" id="ARBA00023014"/>
    </source>
</evidence>
<dbReference type="GO" id="GO:0016491">
    <property type="term" value="F:oxidoreductase activity"/>
    <property type="evidence" value="ECO:0007669"/>
    <property type="project" value="InterPro"/>
</dbReference>
<dbReference type="HOGENOM" id="CLU_054362_2_1_3"/>
<dbReference type="OrthoDB" id="9807941at2"/>
<reference evidence="9 10" key="1">
    <citation type="submission" date="2012-05" db="EMBL/GenBank/DDBJ databases">
        <title>Finished chromosome of genome of Oscillatoria sp. PCC 7112.</title>
        <authorList>
            <consortium name="US DOE Joint Genome Institute"/>
            <person name="Gugger M."/>
            <person name="Coursin T."/>
            <person name="Rippka R."/>
            <person name="Tandeau De Marsac N."/>
            <person name="Huntemann M."/>
            <person name="Wei C.-L."/>
            <person name="Han J."/>
            <person name="Detter J.C."/>
            <person name="Han C."/>
            <person name="Tapia R."/>
            <person name="Davenport K."/>
            <person name="Daligault H."/>
            <person name="Erkkila T."/>
            <person name="Gu W."/>
            <person name="Munk A.C.C."/>
            <person name="Teshima H."/>
            <person name="Xu Y."/>
            <person name="Chain P."/>
            <person name="Chen A."/>
            <person name="Krypides N."/>
            <person name="Mavromatis K."/>
            <person name="Markowitz V."/>
            <person name="Szeto E."/>
            <person name="Ivanova N."/>
            <person name="Mikhailova N."/>
            <person name="Ovchinnikova G."/>
            <person name="Pagani I."/>
            <person name="Pati A."/>
            <person name="Goodwin L."/>
            <person name="Peters L."/>
            <person name="Pitluck S."/>
            <person name="Woyke T."/>
            <person name="Kerfeld C."/>
        </authorList>
    </citation>
    <scope>NUCLEOTIDE SEQUENCE [LARGE SCALE GENOMIC DNA]</scope>
    <source>
        <strain evidence="9 10">PCC 7112</strain>
    </source>
</reference>
<dbReference type="Gene3D" id="1.10.10.1590">
    <property type="entry name" value="NADH-quinone oxidoreductase subunit E"/>
    <property type="match status" value="1"/>
</dbReference>